<name>A0ABR2KNG2_9EUKA</name>
<dbReference type="Pfam" id="PF03031">
    <property type="entry name" value="NIF"/>
    <property type="match status" value="1"/>
</dbReference>
<organism evidence="3 4">
    <name type="scientific">Tritrichomonas musculus</name>
    <dbReference type="NCBI Taxonomy" id="1915356"/>
    <lineage>
        <taxon>Eukaryota</taxon>
        <taxon>Metamonada</taxon>
        <taxon>Parabasalia</taxon>
        <taxon>Tritrichomonadida</taxon>
        <taxon>Tritrichomonadidae</taxon>
        <taxon>Tritrichomonas</taxon>
    </lineage>
</organism>
<gene>
    <name evidence="3" type="ORF">M9Y10_029521</name>
</gene>
<keyword evidence="1" id="KW-0496">Mitochondrion</keyword>
<evidence type="ECO:0000313" key="4">
    <source>
        <dbReference type="Proteomes" id="UP001470230"/>
    </source>
</evidence>
<dbReference type="SUPFAM" id="SSF56784">
    <property type="entry name" value="HAD-like"/>
    <property type="match status" value="1"/>
</dbReference>
<dbReference type="PANTHER" id="PTHR12210">
    <property type="entry name" value="DULLARD PROTEIN PHOSPHATASE"/>
    <property type="match status" value="1"/>
</dbReference>
<comment type="subunit">
    <text evidence="1">Component of the TIM23 complex.</text>
</comment>
<comment type="function">
    <text evidence="1">Essential component of the TIM23 complex, a complex that mediates the translocation of transit peptide-containing proteins across the mitochondrial inner membrane.</text>
</comment>
<reference evidence="3 4" key="1">
    <citation type="submission" date="2024-04" db="EMBL/GenBank/DDBJ databases">
        <title>Tritrichomonas musculus Genome.</title>
        <authorList>
            <person name="Alves-Ferreira E."/>
            <person name="Grigg M."/>
            <person name="Lorenzi H."/>
            <person name="Galac M."/>
        </authorList>
    </citation>
    <scope>NUCLEOTIDE SEQUENCE [LARGE SCALE GENOMIC DNA]</scope>
    <source>
        <strain evidence="3 4">EAF2021</strain>
    </source>
</reference>
<dbReference type="InterPro" id="IPR036412">
    <property type="entry name" value="HAD-like_sf"/>
</dbReference>
<proteinExistence type="inferred from homology"/>
<keyword evidence="1" id="KW-0653">Protein transport</keyword>
<accession>A0ABR2KNG2</accession>
<dbReference type="Gene3D" id="3.40.50.1000">
    <property type="entry name" value="HAD superfamily/HAD-like"/>
    <property type="match status" value="1"/>
</dbReference>
<feature type="domain" description="FCP1 homology" evidence="2">
    <location>
        <begin position="54"/>
        <end position="212"/>
    </location>
</feature>
<keyword evidence="1" id="KW-0809">Transit peptide</keyword>
<evidence type="ECO:0000256" key="1">
    <source>
        <dbReference type="RuleBase" id="RU365079"/>
    </source>
</evidence>
<dbReference type="PROSITE" id="PS50969">
    <property type="entry name" value="FCP1"/>
    <property type="match status" value="1"/>
</dbReference>
<dbReference type="InterPro" id="IPR004274">
    <property type="entry name" value="FCP1_dom"/>
</dbReference>
<keyword evidence="1" id="KW-0811">Translocation</keyword>
<evidence type="ECO:0000313" key="3">
    <source>
        <dbReference type="EMBL" id="KAK8892296.1"/>
    </source>
</evidence>
<evidence type="ECO:0000259" key="2">
    <source>
        <dbReference type="PROSITE" id="PS50969"/>
    </source>
</evidence>
<dbReference type="InterPro" id="IPR023214">
    <property type="entry name" value="HAD_sf"/>
</dbReference>
<dbReference type="EMBL" id="JAPFFF010000004">
    <property type="protein sequence ID" value="KAK8892296.1"/>
    <property type="molecule type" value="Genomic_DNA"/>
</dbReference>
<protein>
    <recommendedName>
        <fullName evidence="1">Mitochondrial import inner membrane translocase subunit TIM50</fullName>
    </recommendedName>
</protein>
<comment type="caution">
    <text evidence="3">The sequence shown here is derived from an EMBL/GenBank/DDBJ whole genome shotgun (WGS) entry which is preliminary data.</text>
</comment>
<dbReference type="CDD" id="cd07521">
    <property type="entry name" value="HAD_FCP1-like"/>
    <property type="match status" value="1"/>
</dbReference>
<comment type="similarity">
    <text evidence="1">Belongs to the TIM50 family.</text>
</comment>
<keyword evidence="1" id="KW-0813">Transport</keyword>
<dbReference type="Proteomes" id="UP001470230">
    <property type="component" value="Unassembled WGS sequence"/>
</dbReference>
<dbReference type="SMART" id="SM00577">
    <property type="entry name" value="CPDc"/>
    <property type="match status" value="1"/>
</dbReference>
<dbReference type="InterPro" id="IPR050365">
    <property type="entry name" value="TIM50"/>
</dbReference>
<sequence>MFVGSLHSTETNLHSLFNTQPDIIKVPKKKPFSLKNFKHIFNWEFTEDYEPPPINEDKKVLILDMDETLIHSSNFPPHPKIEYFVISDKSTDTQFYVFKRPGLDEFMEFVQKHFDVFIFTYGEKQYADPILDKIVPSIDKNHRLYRDLCELSSGSVKKDLAMFKTSEKNIILVDDNSAQINFNPSNTIKIKRWNGVPNDRALIDWLPGILKKCLTAEDVRTVISEIKKKNL</sequence>
<comment type="subcellular location">
    <subcellularLocation>
        <location evidence="1">Mitochondrion inner membrane</location>
        <topology evidence="1">Single-pass membrane protein</topology>
    </subcellularLocation>
</comment>
<keyword evidence="4" id="KW-1185">Reference proteome</keyword>